<sequence>MSLNLWLPIVVVCAIVTLSLFFSIVFAKVFQDKHDSEGSVTLVAVTMLSIILITTTFIPIDVYLVSSSVNSSSGHKYEWATKEFISNFQNILEYVYYSAYGLLTFFAFVLAPFFYFYFEEWDSEDQDNSTRRLNAFRYTLITIFILAILILAGYFISVGEKPQLEFDWFKNIVIENGGQKIMSFLIAVMASAGVLVYVFYTSIGLASLPMSIIRAKKNPEILNIWGAQCQGEKGCVWKSWKNRKG</sequence>
<organism evidence="13 14">
    <name type="scientific">Rozella allomycis (strain CSF55)</name>
    <dbReference type="NCBI Taxonomy" id="988480"/>
    <lineage>
        <taxon>Eukaryota</taxon>
        <taxon>Fungi</taxon>
        <taxon>Fungi incertae sedis</taxon>
        <taxon>Cryptomycota</taxon>
        <taxon>Cryptomycota incertae sedis</taxon>
        <taxon>Rozella</taxon>
    </lineage>
</organism>
<name>A0A4P9YHE2_ROZAC</name>
<evidence type="ECO:0000256" key="4">
    <source>
        <dbReference type="ARBA" id="ARBA00022448"/>
    </source>
</evidence>
<dbReference type="PANTHER" id="PTHR16130:SF2">
    <property type="entry name" value="LYSOSOMAL COBALAMIN TRANSPORT ESCORT PROTEIN LMBD1"/>
    <property type="match status" value="1"/>
</dbReference>
<feature type="transmembrane region" description="Helical" evidence="12">
    <location>
        <begin position="39"/>
        <end position="60"/>
    </location>
</feature>
<feature type="transmembrane region" description="Helical" evidence="12">
    <location>
        <begin position="138"/>
        <end position="156"/>
    </location>
</feature>
<dbReference type="GO" id="GO:0031419">
    <property type="term" value="F:cobalamin binding"/>
    <property type="evidence" value="ECO:0007669"/>
    <property type="project" value="UniProtKB-KW"/>
</dbReference>
<proteinExistence type="inferred from homology"/>
<reference evidence="14" key="1">
    <citation type="journal article" date="2018" name="Nat. Microbiol.">
        <title>Leveraging single-cell genomics to expand the fungal tree of life.</title>
        <authorList>
            <person name="Ahrendt S.R."/>
            <person name="Quandt C.A."/>
            <person name="Ciobanu D."/>
            <person name="Clum A."/>
            <person name="Salamov A."/>
            <person name="Andreopoulos B."/>
            <person name="Cheng J.F."/>
            <person name="Woyke T."/>
            <person name="Pelin A."/>
            <person name="Henrissat B."/>
            <person name="Reynolds N.K."/>
            <person name="Benny G.L."/>
            <person name="Smith M.E."/>
            <person name="James T.Y."/>
            <person name="Grigoriev I.V."/>
        </authorList>
    </citation>
    <scope>NUCLEOTIDE SEQUENCE [LARGE SCALE GENOMIC DNA]</scope>
    <source>
        <strain evidence="14">CSF55</strain>
    </source>
</reference>
<dbReference type="GO" id="GO:0072665">
    <property type="term" value="P:protein localization to vacuole"/>
    <property type="evidence" value="ECO:0007669"/>
    <property type="project" value="TreeGrafter"/>
</dbReference>
<keyword evidence="6 12" id="KW-0812">Transmembrane</keyword>
<feature type="transmembrane region" description="Helical" evidence="12">
    <location>
        <begin position="94"/>
        <end position="118"/>
    </location>
</feature>
<evidence type="ECO:0000256" key="1">
    <source>
        <dbReference type="ARBA" id="ARBA00004155"/>
    </source>
</evidence>
<evidence type="ECO:0000256" key="8">
    <source>
        <dbReference type="ARBA" id="ARBA00023136"/>
    </source>
</evidence>
<feature type="transmembrane region" description="Helical" evidence="12">
    <location>
        <begin position="6"/>
        <end position="27"/>
    </location>
</feature>
<dbReference type="AlphaFoldDB" id="A0A4P9YHE2"/>
<evidence type="ECO:0000256" key="10">
    <source>
        <dbReference type="ARBA" id="ARBA00023285"/>
    </source>
</evidence>
<evidence type="ECO:0000256" key="12">
    <source>
        <dbReference type="SAM" id="Phobius"/>
    </source>
</evidence>
<accession>A0A4P9YHE2</accession>
<evidence type="ECO:0000313" key="14">
    <source>
        <dbReference type="Proteomes" id="UP000281549"/>
    </source>
</evidence>
<dbReference type="Proteomes" id="UP000281549">
    <property type="component" value="Unassembled WGS sequence"/>
</dbReference>
<gene>
    <name evidence="13" type="ORF">ROZALSC1DRAFT_29552</name>
</gene>
<dbReference type="PANTHER" id="PTHR16130">
    <property type="entry name" value="LYSOSOMAL COBALAMIN TRANSPORTER-RELATED"/>
    <property type="match status" value="1"/>
</dbReference>
<dbReference type="EMBL" id="ML005365">
    <property type="protein sequence ID" value="RKP18804.1"/>
    <property type="molecule type" value="Genomic_DNA"/>
</dbReference>
<dbReference type="GO" id="GO:0005774">
    <property type="term" value="C:vacuolar membrane"/>
    <property type="evidence" value="ECO:0007669"/>
    <property type="project" value="TreeGrafter"/>
</dbReference>
<evidence type="ECO:0000256" key="11">
    <source>
        <dbReference type="ARBA" id="ARBA00025515"/>
    </source>
</evidence>
<keyword evidence="9" id="KW-0458">Lysosome</keyword>
<keyword evidence="4" id="KW-0813">Transport</keyword>
<evidence type="ECO:0000256" key="3">
    <source>
        <dbReference type="ARBA" id="ARBA00017088"/>
    </source>
</evidence>
<keyword evidence="7 12" id="KW-1133">Transmembrane helix</keyword>
<evidence type="ECO:0000313" key="13">
    <source>
        <dbReference type="EMBL" id="RKP18804.1"/>
    </source>
</evidence>
<protein>
    <recommendedName>
        <fullName evidence="3">Probable lysosomal cobalamin transporter</fullName>
    </recommendedName>
</protein>
<dbReference type="InterPro" id="IPR050854">
    <property type="entry name" value="LMBD1_LysCbl_Transport"/>
</dbReference>
<evidence type="ECO:0000256" key="2">
    <source>
        <dbReference type="ARBA" id="ARBA00009901"/>
    </source>
</evidence>
<comment type="subcellular location">
    <subcellularLocation>
        <location evidence="1">Lysosome membrane</location>
        <topology evidence="1">Multi-pass membrane protein</topology>
    </subcellularLocation>
</comment>
<comment type="similarity">
    <text evidence="2">Belongs to the LIMR family. LMBRD1 subfamily.</text>
</comment>
<keyword evidence="8 12" id="KW-0472">Membrane</keyword>
<evidence type="ECO:0000256" key="6">
    <source>
        <dbReference type="ARBA" id="ARBA00022692"/>
    </source>
</evidence>
<feature type="transmembrane region" description="Helical" evidence="12">
    <location>
        <begin position="181"/>
        <end position="208"/>
    </location>
</feature>
<dbReference type="Pfam" id="PF04791">
    <property type="entry name" value="LMBR1"/>
    <property type="match status" value="1"/>
</dbReference>
<comment type="function">
    <text evidence="11">Probable lysosomal cobalamin transporter. Required to export cobalamin from lysosomes allowing its conversion to cofactors.</text>
</comment>
<evidence type="ECO:0000256" key="7">
    <source>
        <dbReference type="ARBA" id="ARBA00022989"/>
    </source>
</evidence>
<dbReference type="InterPro" id="IPR006876">
    <property type="entry name" value="LMBR1-like_membr_prot"/>
</dbReference>
<evidence type="ECO:0000256" key="5">
    <source>
        <dbReference type="ARBA" id="ARBA00022628"/>
    </source>
</evidence>
<evidence type="ECO:0000256" key="9">
    <source>
        <dbReference type="ARBA" id="ARBA00023228"/>
    </source>
</evidence>
<keyword evidence="10" id="KW-0170">Cobalt</keyword>
<keyword evidence="5" id="KW-0846">Cobalamin</keyword>